<protein>
    <recommendedName>
        <fullName evidence="4">Cytoskeletal protein CcmA (Bactofilin family)</fullName>
    </recommendedName>
</protein>
<dbReference type="Proteomes" id="UP000637695">
    <property type="component" value="Unassembled WGS sequence"/>
</dbReference>
<keyword evidence="3" id="KW-1185">Reference proteome</keyword>
<reference evidence="2" key="1">
    <citation type="journal article" date="2014" name="Int. J. Syst. Evol. Microbiol.">
        <title>Complete genome sequence of Corynebacterium casei LMG S-19264T (=DSM 44701T), isolated from a smear-ripened cheese.</title>
        <authorList>
            <consortium name="US DOE Joint Genome Institute (JGI-PGF)"/>
            <person name="Walter F."/>
            <person name="Albersmeier A."/>
            <person name="Kalinowski J."/>
            <person name="Ruckert C."/>
        </authorList>
    </citation>
    <scope>NUCLEOTIDE SEQUENCE</scope>
    <source>
        <strain evidence="2">JCM 18487</strain>
    </source>
</reference>
<organism evidence="2 3">
    <name type="scientific">Alicyclobacillus cellulosilyticus</name>
    <dbReference type="NCBI Taxonomy" id="1003997"/>
    <lineage>
        <taxon>Bacteria</taxon>
        <taxon>Bacillati</taxon>
        <taxon>Bacillota</taxon>
        <taxon>Bacilli</taxon>
        <taxon>Bacillales</taxon>
        <taxon>Alicyclobacillaceae</taxon>
        <taxon>Alicyclobacillus</taxon>
    </lineage>
</organism>
<reference evidence="2" key="2">
    <citation type="submission" date="2020-09" db="EMBL/GenBank/DDBJ databases">
        <authorList>
            <person name="Sun Q."/>
            <person name="Ohkuma M."/>
        </authorList>
    </citation>
    <scope>NUCLEOTIDE SEQUENCE</scope>
    <source>
        <strain evidence="2">JCM 18487</strain>
    </source>
</reference>
<sequence>MTQDRQAQDAHAQPAPGDIRITGSSTAAGGRYRRVRVVGEGTFDGPVQCEELHLTGTLRVGGPLDVRRLHVTGDMTVEGSLQADHAHIRGQVTVRGNLEAEHLDLRGGASVDGLLSAEELLLRLYGPVRAQEIGGGRVVIREGWRWFRHAGFLAAAEVVEGDELHVEKVKARTVRGRRVEIGPDSEIDRVEYTVHLQVSPRARVGEVIER</sequence>
<comment type="caution">
    <text evidence="2">The sequence shown here is derived from an EMBL/GenBank/DDBJ whole genome shotgun (WGS) entry which is preliminary data.</text>
</comment>
<proteinExistence type="predicted"/>
<dbReference type="EMBL" id="BMOY01000017">
    <property type="protein sequence ID" value="GGJ05356.1"/>
    <property type="molecule type" value="Genomic_DNA"/>
</dbReference>
<accession>A0A917NJF3</accession>
<evidence type="ECO:0008006" key="4">
    <source>
        <dbReference type="Google" id="ProtNLM"/>
    </source>
</evidence>
<name>A0A917NJF3_9BACL</name>
<evidence type="ECO:0000256" key="1">
    <source>
        <dbReference type="SAM" id="MobiDB-lite"/>
    </source>
</evidence>
<evidence type="ECO:0000313" key="3">
    <source>
        <dbReference type="Proteomes" id="UP000637695"/>
    </source>
</evidence>
<dbReference type="RefSeq" id="WP_188881921.1">
    <property type="nucleotide sequence ID" value="NZ_BMOY01000017.1"/>
</dbReference>
<dbReference type="AlphaFoldDB" id="A0A917NJF3"/>
<evidence type="ECO:0000313" key="2">
    <source>
        <dbReference type="EMBL" id="GGJ05356.1"/>
    </source>
</evidence>
<feature type="region of interest" description="Disordered" evidence="1">
    <location>
        <begin position="1"/>
        <end position="25"/>
    </location>
</feature>
<gene>
    <name evidence="2" type="ORF">GCM10010885_13060</name>
</gene>